<dbReference type="EMBL" id="VOFY01000051">
    <property type="protein sequence ID" value="KAA8579017.1"/>
    <property type="molecule type" value="Genomic_DNA"/>
</dbReference>
<dbReference type="GO" id="GO:0000779">
    <property type="term" value="C:condensed chromosome, centromeric region"/>
    <property type="evidence" value="ECO:0007669"/>
    <property type="project" value="TreeGrafter"/>
</dbReference>
<sequence length="366" mass="40837">MDLISALQFLKLNELPKAWVDAVWDLEFTERHSLDENIAEELTGSGDKAFITLYQCLLDLAAEQQQSAGRDGASQSVWAILGENEVSIKSLVAVLSFFVLTGKAKAANVQQRVNGLHAASLYLLLLGIPGSIANKVFHEVLLDTCSDLTSHCWPQDSGKKRKKDGLKSSQTEGKRSRPQRTDPPEMEVDEEEEEEEALHFSGRDLMKIRDAVVLLVQSLLRLLQTFSLKDRPQSASNCTRIFSKLLYFEPVIGEITFAAQKVFYQLLYVILMMNKGKQGKPSLLVPSQAILSTRDQAIHFALVGLLKHNVIPMSWENLAILSERCRDPAVSVKKKALHVRRALTAKPECSVVERHGFRRGASCGRL</sequence>
<evidence type="ECO:0000313" key="2">
    <source>
        <dbReference type="EMBL" id="KAA8579017.1"/>
    </source>
</evidence>
<organism evidence="2 3">
    <name type="scientific">Etheostoma spectabile</name>
    <name type="common">orangethroat darter</name>
    <dbReference type="NCBI Taxonomy" id="54343"/>
    <lineage>
        <taxon>Eukaryota</taxon>
        <taxon>Metazoa</taxon>
        <taxon>Chordata</taxon>
        <taxon>Craniata</taxon>
        <taxon>Vertebrata</taxon>
        <taxon>Euteleostomi</taxon>
        <taxon>Actinopterygii</taxon>
        <taxon>Neopterygii</taxon>
        <taxon>Teleostei</taxon>
        <taxon>Neoteleostei</taxon>
        <taxon>Acanthomorphata</taxon>
        <taxon>Eupercaria</taxon>
        <taxon>Perciformes</taxon>
        <taxon>Percoidei</taxon>
        <taxon>Percidae</taxon>
        <taxon>Etheostomatinae</taxon>
        <taxon>Etheostoma</taxon>
    </lineage>
</organism>
<feature type="compositionally biased region" description="Basic and acidic residues" evidence="1">
    <location>
        <begin position="172"/>
        <end position="183"/>
    </location>
</feature>
<gene>
    <name evidence="2" type="ORF">FQN60_010617</name>
</gene>
<evidence type="ECO:0000313" key="3">
    <source>
        <dbReference type="Proteomes" id="UP000327493"/>
    </source>
</evidence>
<feature type="compositionally biased region" description="Acidic residues" evidence="1">
    <location>
        <begin position="184"/>
        <end position="194"/>
    </location>
</feature>
<evidence type="ECO:0008006" key="4">
    <source>
        <dbReference type="Google" id="ProtNLM"/>
    </source>
</evidence>
<dbReference type="InterPro" id="IPR026971">
    <property type="entry name" value="CND1/NCAPD3"/>
</dbReference>
<dbReference type="GO" id="GO:0042393">
    <property type="term" value="F:histone binding"/>
    <property type="evidence" value="ECO:0007669"/>
    <property type="project" value="TreeGrafter"/>
</dbReference>
<accession>A0A5J5CBG9</accession>
<dbReference type="GO" id="GO:0000796">
    <property type="term" value="C:condensin complex"/>
    <property type="evidence" value="ECO:0007669"/>
    <property type="project" value="TreeGrafter"/>
</dbReference>
<dbReference type="Proteomes" id="UP000327493">
    <property type="component" value="Unassembled WGS sequence"/>
</dbReference>
<dbReference type="PANTHER" id="PTHR14222">
    <property type="entry name" value="CONDENSIN"/>
    <property type="match status" value="1"/>
</dbReference>
<protein>
    <recommendedName>
        <fullName evidence="4">Condensin-2 complex subunit D3</fullName>
    </recommendedName>
</protein>
<dbReference type="GO" id="GO:0010032">
    <property type="term" value="P:meiotic chromosome condensation"/>
    <property type="evidence" value="ECO:0007669"/>
    <property type="project" value="TreeGrafter"/>
</dbReference>
<comment type="caution">
    <text evidence="2">The sequence shown here is derived from an EMBL/GenBank/DDBJ whole genome shotgun (WGS) entry which is preliminary data.</text>
</comment>
<proteinExistence type="predicted"/>
<name>A0A5J5CBG9_9PERO</name>
<feature type="region of interest" description="Disordered" evidence="1">
    <location>
        <begin position="155"/>
        <end position="194"/>
    </location>
</feature>
<dbReference type="PANTHER" id="PTHR14222:SF1">
    <property type="entry name" value="CONDENSIN-2 COMPLEX SUBUNIT D3"/>
    <property type="match status" value="1"/>
</dbReference>
<evidence type="ECO:0000256" key="1">
    <source>
        <dbReference type="SAM" id="MobiDB-lite"/>
    </source>
</evidence>
<dbReference type="GO" id="GO:0007076">
    <property type="term" value="P:mitotic chromosome condensation"/>
    <property type="evidence" value="ECO:0007669"/>
    <property type="project" value="InterPro"/>
</dbReference>
<reference evidence="2 3" key="1">
    <citation type="submission" date="2019-08" db="EMBL/GenBank/DDBJ databases">
        <title>A chromosome-level genome assembly, high-density linkage maps, and genome scans reveal the genomic architecture of hybrid incompatibilities underlying speciation via character displacement in darters (Percidae: Etheostominae).</title>
        <authorList>
            <person name="Moran R.L."/>
            <person name="Catchen J.M."/>
            <person name="Fuller R.C."/>
        </authorList>
    </citation>
    <scope>NUCLEOTIDE SEQUENCE [LARGE SCALE GENOMIC DNA]</scope>
    <source>
        <strain evidence="2">EspeVRDwgs_2016</strain>
        <tissue evidence="2">Muscle</tissue>
    </source>
</reference>
<dbReference type="AlphaFoldDB" id="A0A5J5CBG9"/>
<keyword evidence="3" id="KW-1185">Reference proteome</keyword>